<dbReference type="AlphaFoldDB" id="A0A382ELR9"/>
<name>A0A382ELR9_9ZZZZ</name>
<evidence type="ECO:0000256" key="1">
    <source>
        <dbReference type="SAM" id="Phobius"/>
    </source>
</evidence>
<evidence type="ECO:0008006" key="3">
    <source>
        <dbReference type="Google" id="ProtNLM"/>
    </source>
</evidence>
<feature type="transmembrane region" description="Helical" evidence="1">
    <location>
        <begin position="189"/>
        <end position="213"/>
    </location>
</feature>
<organism evidence="2">
    <name type="scientific">marine metagenome</name>
    <dbReference type="NCBI Taxonomy" id="408172"/>
    <lineage>
        <taxon>unclassified sequences</taxon>
        <taxon>metagenomes</taxon>
        <taxon>ecological metagenomes</taxon>
    </lineage>
</organism>
<feature type="transmembrane region" description="Helical" evidence="1">
    <location>
        <begin position="140"/>
        <end position="157"/>
    </location>
</feature>
<proteinExistence type="predicted"/>
<keyword evidence="1" id="KW-1133">Transmembrane helix</keyword>
<feature type="transmembrane region" description="Helical" evidence="1">
    <location>
        <begin position="86"/>
        <end position="107"/>
    </location>
</feature>
<dbReference type="EMBL" id="UINC01045193">
    <property type="protein sequence ID" value="SVB51650.1"/>
    <property type="molecule type" value="Genomic_DNA"/>
</dbReference>
<feature type="transmembrane region" description="Helical" evidence="1">
    <location>
        <begin position="12"/>
        <end position="31"/>
    </location>
</feature>
<keyword evidence="1" id="KW-0472">Membrane</keyword>
<accession>A0A382ELR9</accession>
<feature type="transmembrane region" description="Helical" evidence="1">
    <location>
        <begin position="164"/>
        <end position="183"/>
    </location>
</feature>
<feature type="transmembrane region" description="Helical" evidence="1">
    <location>
        <begin position="61"/>
        <end position="79"/>
    </location>
</feature>
<evidence type="ECO:0000313" key="2">
    <source>
        <dbReference type="EMBL" id="SVB51650.1"/>
    </source>
</evidence>
<protein>
    <recommendedName>
        <fullName evidence="3">Membrane protein 6-pyruvoyl-tetrahydropterin synthase-related domain-containing protein</fullName>
    </recommendedName>
</protein>
<gene>
    <name evidence="2" type="ORF">METZ01_LOCUS204504</name>
</gene>
<keyword evidence="1" id="KW-0812">Transmembrane</keyword>
<feature type="non-terminal residue" evidence="2">
    <location>
        <position position="555"/>
    </location>
</feature>
<reference evidence="2" key="1">
    <citation type="submission" date="2018-05" db="EMBL/GenBank/DDBJ databases">
        <authorList>
            <person name="Lanie J.A."/>
            <person name="Ng W.-L."/>
            <person name="Kazmierczak K.M."/>
            <person name="Andrzejewski T.M."/>
            <person name="Davidsen T.M."/>
            <person name="Wayne K.J."/>
            <person name="Tettelin H."/>
            <person name="Glass J.I."/>
            <person name="Rusch D."/>
            <person name="Podicherti R."/>
            <person name="Tsui H.-C.T."/>
            <person name="Winkler M.E."/>
        </authorList>
    </citation>
    <scope>NUCLEOTIDE SEQUENCE</scope>
</reference>
<feature type="transmembrane region" description="Helical" evidence="1">
    <location>
        <begin position="225"/>
        <end position="244"/>
    </location>
</feature>
<feature type="non-terminal residue" evidence="2">
    <location>
        <position position="1"/>
    </location>
</feature>
<feature type="transmembrane region" description="Helical" evidence="1">
    <location>
        <begin position="38"/>
        <end position="55"/>
    </location>
</feature>
<sequence>IYPLPKSNFTYFQLMPPQNFIFILTLAVFIISVKVKPCAWKVIANLGCITWTVLADPLHPIVFFSPMIIFVGIYYLFHVKYYAKEIVLTLFGVAILYYVGIFEYPLVLKEAIGRSVFNEYLFHHTKRHDDASFAFQNKQNLVFIGLSIGLLIWNTIAKRSRLSGSVLAMQVLFLGTGFIYLSTDLNLNFLPSLMVLESNILPIYVILSVHALENLVQTWGEKIKVPVLWVTLGGLGVFVLGKAMTIDLAKIERREHFSQEKLLTENYADKSVFAGSTTFLLGTRGSQFSRSNKLDGPFSMKHVVFTQNNEHSSQFLGKYDYSVALISYWLNGIPTLEENNHMTSPFYLYFFRNLFMRDDDYYMTNLNLFTYPQLHLYPMLGVRQLFSDIPTNRSQQFNLSDEVFFETNFPNYNYGQYSPKKMIKVDNAREAIVAMADPSFDATQEYVVLNEDIFDDELTGESTGQIKYESNGIRFSGDSNGKTLHVLPMIFSNCLTSEDGNLLVRVNLLLTGVVFTGQVSDRITYSGPPFSNECLKKDNLDVERYSLRDREYAYP</sequence>